<keyword evidence="1" id="KW-0732">Signal</keyword>
<sequence>MSRRLLLLVLFLSLWPGRQLHQLASAPGMATKTVNTCGIQGEIKHSLKKRKENTARVLGAHADFRLVKRLGDEFREVSKLFL</sequence>
<evidence type="ECO:0000313" key="2">
    <source>
        <dbReference type="EMBL" id="KAK3762643.1"/>
    </source>
</evidence>
<evidence type="ECO:0000256" key="1">
    <source>
        <dbReference type="SAM" id="SignalP"/>
    </source>
</evidence>
<comment type="caution">
    <text evidence="2">The sequence shown here is derived from an EMBL/GenBank/DDBJ whole genome shotgun (WGS) entry which is preliminary data.</text>
</comment>
<dbReference type="EMBL" id="JAWDGP010004673">
    <property type="protein sequence ID" value="KAK3762643.1"/>
    <property type="molecule type" value="Genomic_DNA"/>
</dbReference>
<feature type="signal peptide" evidence="1">
    <location>
        <begin position="1"/>
        <end position="20"/>
    </location>
</feature>
<gene>
    <name evidence="2" type="ORF">RRG08_000925</name>
</gene>
<keyword evidence="3" id="KW-1185">Reference proteome</keyword>
<evidence type="ECO:0000313" key="3">
    <source>
        <dbReference type="Proteomes" id="UP001283361"/>
    </source>
</evidence>
<protein>
    <submittedName>
        <fullName evidence="2">Uncharacterized protein</fullName>
    </submittedName>
</protein>
<accession>A0AAE1DAT1</accession>
<name>A0AAE1DAT1_9GAST</name>
<organism evidence="2 3">
    <name type="scientific">Elysia crispata</name>
    <name type="common">lettuce slug</name>
    <dbReference type="NCBI Taxonomy" id="231223"/>
    <lineage>
        <taxon>Eukaryota</taxon>
        <taxon>Metazoa</taxon>
        <taxon>Spiralia</taxon>
        <taxon>Lophotrochozoa</taxon>
        <taxon>Mollusca</taxon>
        <taxon>Gastropoda</taxon>
        <taxon>Heterobranchia</taxon>
        <taxon>Euthyneura</taxon>
        <taxon>Panpulmonata</taxon>
        <taxon>Sacoglossa</taxon>
        <taxon>Placobranchoidea</taxon>
        <taxon>Plakobranchidae</taxon>
        <taxon>Elysia</taxon>
    </lineage>
</organism>
<proteinExistence type="predicted"/>
<dbReference type="Proteomes" id="UP001283361">
    <property type="component" value="Unassembled WGS sequence"/>
</dbReference>
<feature type="chain" id="PRO_5042186413" evidence="1">
    <location>
        <begin position="21"/>
        <end position="82"/>
    </location>
</feature>
<reference evidence="2" key="1">
    <citation type="journal article" date="2023" name="G3 (Bethesda)">
        <title>A reference genome for the long-term kleptoplast-retaining sea slug Elysia crispata morphotype clarki.</title>
        <authorList>
            <person name="Eastman K.E."/>
            <person name="Pendleton A.L."/>
            <person name="Shaikh M.A."/>
            <person name="Suttiyut T."/>
            <person name="Ogas R."/>
            <person name="Tomko P."/>
            <person name="Gavelis G."/>
            <person name="Widhalm J.R."/>
            <person name="Wisecaver J.H."/>
        </authorList>
    </citation>
    <scope>NUCLEOTIDE SEQUENCE</scope>
    <source>
        <strain evidence="2">ECLA1</strain>
    </source>
</reference>
<dbReference type="AlphaFoldDB" id="A0AAE1DAT1"/>